<comment type="caution">
    <text evidence="1">The sequence shown here is derived from an EMBL/GenBank/DDBJ whole genome shotgun (WGS) entry which is preliminary data.</text>
</comment>
<proteinExistence type="predicted"/>
<dbReference type="Proteomes" id="UP001204142">
    <property type="component" value="Unassembled WGS sequence"/>
</dbReference>
<dbReference type="RefSeq" id="WP_256764454.1">
    <property type="nucleotide sequence ID" value="NZ_JANIGO010000003.1"/>
</dbReference>
<evidence type="ECO:0000313" key="2">
    <source>
        <dbReference type="Proteomes" id="UP001204142"/>
    </source>
</evidence>
<name>A0ABT1WGI9_9BURK</name>
<dbReference type="Gene3D" id="2.40.360.20">
    <property type="match status" value="1"/>
</dbReference>
<keyword evidence="2" id="KW-1185">Reference proteome</keyword>
<dbReference type="EMBL" id="JANIGO010000003">
    <property type="protein sequence ID" value="MCQ8896637.1"/>
    <property type="molecule type" value="Genomic_DNA"/>
</dbReference>
<protein>
    <recommendedName>
        <fullName evidence="3">DUF3108 domain-containing protein</fullName>
    </recommendedName>
</protein>
<evidence type="ECO:0000313" key="1">
    <source>
        <dbReference type="EMBL" id="MCQ8896637.1"/>
    </source>
</evidence>
<accession>A0ABT1WGI9</accession>
<evidence type="ECO:0008006" key="3">
    <source>
        <dbReference type="Google" id="ProtNLM"/>
    </source>
</evidence>
<sequence length="243" mass="27074">MHGTQVFKSLVRAVVLVGLSACQPSAGHYFPLDAGHEWHYRLDYKLADGERQQRLSIRTLGTTEVRMVGGQDVKASVRRTSDGTDYYIQDTDDGVYRVAKRLVVQYQGVTDPKPRLVLPKGKNLRKGYSWTVESQPMAIHWVPPFNEANGSLKPFDLVYTVAALDETVDTPAGRFEHCIKLEGEGKVTIYADASIGYQEVFISHEEWYAPGVGLVKLLRKEPLSASTIIKGGQVSMVLTQQHP</sequence>
<organism evidence="1 2">
    <name type="scientific">Limnobacter humi</name>
    <dbReference type="NCBI Taxonomy" id="1778671"/>
    <lineage>
        <taxon>Bacteria</taxon>
        <taxon>Pseudomonadati</taxon>
        <taxon>Pseudomonadota</taxon>
        <taxon>Betaproteobacteria</taxon>
        <taxon>Burkholderiales</taxon>
        <taxon>Burkholderiaceae</taxon>
        <taxon>Limnobacter</taxon>
    </lineage>
</organism>
<reference evidence="1 2" key="1">
    <citation type="submission" date="2022-07" db="EMBL/GenBank/DDBJ databases">
        <authorList>
            <person name="Xamxidin M."/>
            <person name="Wu M."/>
        </authorList>
    </citation>
    <scope>NUCLEOTIDE SEQUENCE [LARGE SCALE GENOMIC DNA]</scope>
    <source>
        <strain evidence="1 2">NBRC 111650</strain>
    </source>
</reference>
<gene>
    <name evidence="1" type="ORF">NQT62_09355</name>
</gene>